<keyword evidence="1" id="KW-1133">Transmembrane helix</keyword>
<accession>A0A0N7GXS5</accession>
<dbReference type="Proteomes" id="UP000064939">
    <property type="component" value="Chromosome"/>
</dbReference>
<evidence type="ECO:0000313" key="2">
    <source>
        <dbReference type="EMBL" id="ALH95531.1"/>
    </source>
</evidence>
<dbReference type="OrthoDB" id="3631561at2"/>
<dbReference type="EMBL" id="CP012808">
    <property type="protein sequence ID" value="ALH95531.1"/>
    <property type="molecule type" value="Genomic_DNA"/>
</dbReference>
<evidence type="ECO:0000313" key="3">
    <source>
        <dbReference type="Proteomes" id="UP000064939"/>
    </source>
</evidence>
<keyword evidence="1" id="KW-0472">Membrane</keyword>
<dbReference type="PANTHER" id="PTHR35791">
    <property type="entry name" value="UPF0754 MEMBRANE PROTEIN YHEB"/>
    <property type="match status" value="1"/>
</dbReference>
<gene>
    <name evidence="2" type="ORF">AOY20_08325</name>
</gene>
<sequence length="438" mass="51008">MLEYLHQLLLAFLNRPDLWAVLSIVPVTTFVTWAHVWMALKMVFFPIHFWGFHIGSIPIGWQGIVPRKAGRISGIITDNTLSKLGSLSEFLEAMDPDDMARIIGEQVTHELDNLIDEVMLERNAILWENLPYSIKRRIYAQSHKQLPAVLKDLVTDLILNVESLVNMREMVVSQMEGDRRLMVRMFLKVGQKEINFIWHMSALIGMCFGFVQMIIWLIVPWHWTVPFWAAIWGFLTNWIAIWMVFNPLYPHPVKYPKFFTRVKGHKFPWIKPVLPHMSTYNIQGAFMKRQEEVSDVFASVVTEDLITLKTIMTEMMYGHKKDKTRRIVKKHINKIMETPLVRTTLQLSLGPTEYAKLKSDLIDRSIEITMVPVSDPAFNASRAQKIYQMFRDRIRDLTPKEFQNLLRPAFQEDEWILILLGGVTGFLAGLIHLFVAFL</sequence>
<feature type="transmembrane region" description="Helical" evidence="1">
    <location>
        <begin position="196"/>
        <end position="219"/>
    </location>
</feature>
<protein>
    <recommendedName>
        <fullName evidence="4">DUF445 domain-containing protein</fullName>
    </recommendedName>
</protein>
<feature type="transmembrane region" description="Helical" evidence="1">
    <location>
        <begin position="20"/>
        <end position="40"/>
    </location>
</feature>
<dbReference type="RefSeq" id="WP_054581423.1">
    <property type="nucleotide sequence ID" value="NZ_CP012808.1"/>
</dbReference>
<keyword evidence="1" id="KW-0812">Transmembrane</keyword>
<dbReference type="STRING" id="1324350.AOY20_08325"/>
<name>A0A0N7GXS5_9GAMM</name>
<keyword evidence="3" id="KW-1185">Reference proteome</keyword>
<proteinExistence type="predicted"/>
<evidence type="ECO:0008006" key="4">
    <source>
        <dbReference type="Google" id="ProtNLM"/>
    </source>
</evidence>
<reference evidence="2 3" key="1">
    <citation type="journal article" date="2015" name="Int. J. Syst. Evol. Microbiol.">
        <title>Acinetobacter equi sp. nov. isolated from horse faeces.</title>
        <authorList>
            <person name="Poppel M.T."/>
            <person name="Skiebe E."/>
            <person name="Laue M."/>
            <person name="Bergmann H."/>
            <person name="Ebersberger I."/>
            <person name="Garn T."/>
            <person name="Fruth A."/>
            <person name="Baumgardt S."/>
            <person name="Busse H.J."/>
            <person name="Wilharm G."/>
        </authorList>
    </citation>
    <scope>NUCLEOTIDE SEQUENCE [LARGE SCALE GENOMIC DNA]</scope>
    <source>
        <strain evidence="2 3">114</strain>
    </source>
</reference>
<organism evidence="2 3">
    <name type="scientific">Acinetobacter equi</name>
    <dbReference type="NCBI Taxonomy" id="1324350"/>
    <lineage>
        <taxon>Bacteria</taxon>
        <taxon>Pseudomonadati</taxon>
        <taxon>Pseudomonadota</taxon>
        <taxon>Gammaproteobacteria</taxon>
        <taxon>Moraxellales</taxon>
        <taxon>Moraxellaceae</taxon>
        <taxon>Acinetobacter</taxon>
    </lineage>
</organism>
<evidence type="ECO:0000256" key="1">
    <source>
        <dbReference type="SAM" id="Phobius"/>
    </source>
</evidence>
<feature type="transmembrane region" description="Helical" evidence="1">
    <location>
        <begin position="225"/>
        <end position="245"/>
    </location>
</feature>
<dbReference type="PANTHER" id="PTHR35791:SF1">
    <property type="entry name" value="UPF0754 MEMBRANE PROTEIN YHEB"/>
    <property type="match status" value="1"/>
</dbReference>
<dbReference type="AlphaFoldDB" id="A0A0N7GXS5"/>
<feature type="transmembrane region" description="Helical" evidence="1">
    <location>
        <begin position="415"/>
        <end position="437"/>
    </location>
</feature>
<dbReference type="KEGG" id="aei:AOY20_08325"/>